<dbReference type="InterPro" id="IPR030395">
    <property type="entry name" value="GP_PDE_dom"/>
</dbReference>
<evidence type="ECO:0000313" key="2">
    <source>
        <dbReference type="EMBL" id="XBX81548.1"/>
    </source>
</evidence>
<dbReference type="Gene3D" id="3.20.20.190">
    <property type="entry name" value="Phosphatidylinositol (PI) phosphodiesterase"/>
    <property type="match status" value="1"/>
</dbReference>
<gene>
    <name evidence="2" type="ORF">ABIQ69_13140</name>
</gene>
<dbReference type="SUPFAM" id="SSF51695">
    <property type="entry name" value="PLC-like phosphodiesterases"/>
    <property type="match status" value="1"/>
</dbReference>
<proteinExistence type="predicted"/>
<dbReference type="GO" id="GO:0008081">
    <property type="term" value="F:phosphoric diester hydrolase activity"/>
    <property type="evidence" value="ECO:0007669"/>
    <property type="project" value="InterPro"/>
</dbReference>
<name>A0AAU7W4D6_9MICO</name>
<dbReference type="EMBL" id="CP158374">
    <property type="protein sequence ID" value="XBX81548.1"/>
    <property type="molecule type" value="Genomic_DNA"/>
</dbReference>
<accession>A0AAU7W4D6</accession>
<dbReference type="Pfam" id="PF03009">
    <property type="entry name" value="GDPD"/>
    <property type="match status" value="1"/>
</dbReference>
<dbReference type="GO" id="GO:0006629">
    <property type="term" value="P:lipid metabolic process"/>
    <property type="evidence" value="ECO:0007669"/>
    <property type="project" value="InterPro"/>
</dbReference>
<reference evidence="2" key="1">
    <citation type="submission" date="2024-05" db="EMBL/GenBank/DDBJ databases">
        <authorList>
            <person name="Yu L."/>
        </authorList>
    </citation>
    <scope>NUCLEOTIDE SEQUENCE</scope>
    <source>
        <strain evidence="2">G08B096</strain>
    </source>
</reference>
<dbReference type="RefSeq" id="WP_350347570.1">
    <property type="nucleotide sequence ID" value="NZ_CP158374.1"/>
</dbReference>
<dbReference type="InterPro" id="IPR017946">
    <property type="entry name" value="PLC-like_Pdiesterase_TIM-brl"/>
</dbReference>
<feature type="domain" description="GP-PDE" evidence="1">
    <location>
        <begin position="3"/>
        <end position="221"/>
    </location>
</feature>
<dbReference type="PROSITE" id="PS51704">
    <property type="entry name" value="GP_PDE"/>
    <property type="match status" value="1"/>
</dbReference>
<dbReference type="PANTHER" id="PTHR46211">
    <property type="entry name" value="GLYCEROPHOSPHORYL DIESTER PHOSPHODIESTERASE"/>
    <property type="match status" value="1"/>
</dbReference>
<dbReference type="AlphaFoldDB" id="A0AAU7W4D6"/>
<dbReference type="PANTHER" id="PTHR46211:SF1">
    <property type="entry name" value="GLYCEROPHOSPHODIESTER PHOSPHODIESTERASE, CYTOPLASMIC"/>
    <property type="match status" value="1"/>
</dbReference>
<organism evidence="2">
    <name type="scientific">Agromyces sp. G08B096</name>
    <dbReference type="NCBI Taxonomy" id="3156399"/>
    <lineage>
        <taxon>Bacteria</taxon>
        <taxon>Bacillati</taxon>
        <taxon>Actinomycetota</taxon>
        <taxon>Actinomycetes</taxon>
        <taxon>Micrococcales</taxon>
        <taxon>Microbacteriaceae</taxon>
        <taxon>Agromyces</taxon>
    </lineage>
</organism>
<sequence length="227" mass="23950">MTLRITGHRGALAVAPENTMRSFQAAVDAGVDEIELDVHLSVDGYLVVIHDETLDRTTDGSGPVSAHTWAEIAVLDAGLGERVPQLDEVLDRFPDTAFQIEVKAAAATAAVLDAVRERGDRGGAIVITSFLPEAIAPALTGDRTWRVGLICGRNEPGKPDLAEELGVDQLYLHWDVAAAPVIAGRPVYVWPCNDVASVRRAADEGFAGLTTDDPAGAVAARAALRPA</sequence>
<protein>
    <submittedName>
        <fullName evidence="2">Glycerophosphodiester phosphodiesterase family protein</fullName>
    </submittedName>
</protein>
<evidence type="ECO:0000259" key="1">
    <source>
        <dbReference type="PROSITE" id="PS51704"/>
    </source>
</evidence>